<keyword evidence="11" id="KW-1185">Reference proteome</keyword>
<feature type="region of interest" description="Disordered" evidence="7">
    <location>
        <begin position="143"/>
        <end position="175"/>
    </location>
</feature>
<feature type="domain" description="C2H2-type" evidence="9">
    <location>
        <begin position="39"/>
        <end position="66"/>
    </location>
</feature>
<evidence type="ECO:0000259" key="8">
    <source>
        <dbReference type="PROSITE" id="PS50048"/>
    </source>
</evidence>
<dbReference type="InterPro" id="IPR001138">
    <property type="entry name" value="Zn2Cys6_DnaBD"/>
</dbReference>
<dbReference type="STRING" id="39966.A0A369J6X1"/>
<evidence type="ECO:0000256" key="3">
    <source>
        <dbReference type="ARBA" id="ARBA00023015"/>
    </source>
</evidence>
<evidence type="ECO:0000256" key="5">
    <source>
        <dbReference type="ARBA" id="ARBA00023242"/>
    </source>
</evidence>
<reference evidence="10" key="1">
    <citation type="submission" date="2018-04" db="EMBL/GenBank/DDBJ databases">
        <title>Whole genome sequencing of Hypsizygus marmoreus.</title>
        <authorList>
            <person name="Choi I.-G."/>
            <person name="Min B."/>
            <person name="Kim J.-G."/>
            <person name="Kim S."/>
            <person name="Oh Y.-L."/>
            <person name="Kong W.-S."/>
            <person name="Park H."/>
            <person name="Jeong J."/>
            <person name="Song E.-S."/>
        </authorList>
    </citation>
    <scope>NUCLEOTIDE SEQUENCE [LARGE SCALE GENOMIC DNA]</scope>
    <source>
        <strain evidence="10">51987-8</strain>
    </source>
</reference>
<feature type="compositionally biased region" description="Low complexity" evidence="7">
    <location>
        <begin position="150"/>
        <end position="173"/>
    </location>
</feature>
<dbReference type="PROSITE" id="PS50048">
    <property type="entry name" value="ZN2_CY6_FUNGAL_2"/>
    <property type="match status" value="1"/>
</dbReference>
<dbReference type="GO" id="GO:0008270">
    <property type="term" value="F:zinc ion binding"/>
    <property type="evidence" value="ECO:0007669"/>
    <property type="project" value="UniProtKB-KW"/>
</dbReference>
<dbReference type="FunCoup" id="A0A369J6X1">
    <property type="interactions" value="4"/>
</dbReference>
<dbReference type="CDD" id="cd00067">
    <property type="entry name" value="GAL4"/>
    <property type="match status" value="1"/>
</dbReference>
<organism evidence="10 11">
    <name type="scientific">Hypsizygus marmoreus</name>
    <name type="common">White beech mushroom</name>
    <name type="synonym">Agaricus marmoreus</name>
    <dbReference type="NCBI Taxonomy" id="39966"/>
    <lineage>
        <taxon>Eukaryota</taxon>
        <taxon>Fungi</taxon>
        <taxon>Dikarya</taxon>
        <taxon>Basidiomycota</taxon>
        <taxon>Agaricomycotina</taxon>
        <taxon>Agaricomycetes</taxon>
        <taxon>Agaricomycetidae</taxon>
        <taxon>Agaricales</taxon>
        <taxon>Tricholomatineae</taxon>
        <taxon>Lyophyllaceae</taxon>
        <taxon>Hypsizygus</taxon>
    </lineage>
</organism>
<dbReference type="PROSITE" id="PS50157">
    <property type="entry name" value="ZINC_FINGER_C2H2_2"/>
    <property type="match status" value="1"/>
</dbReference>
<dbReference type="PROSITE" id="PS00463">
    <property type="entry name" value="ZN2_CY6_FUNGAL_1"/>
    <property type="match status" value="1"/>
</dbReference>
<feature type="domain" description="Zn(2)-C6 fungal-type" evidence="8">
    <location>
        <begin position="102"/>
        <end position="131"/>
    </location>
</feature>
<evidence type="ECO:0000256" key="6">
    <source>
        <dbReference type="PROSITE-ProRule" id="PRU00042"/>
    </source>
</evidence>
<dbReference type="Gene3D" id="3.30.160.60">
    <property type="entry name" value="Classic Zinc Finger"/>
    <property type="match status" value="2"/>
</dbReference>
<keyword evidence="5" id="KW-0539">Nucleus</keyword>
<dbReference type="SMART" id="SM00066">
    <property type="entry name" value="GAL4"/>
    <property type="match status" value="1"/>
</dbReference>
<gene>
    <name evidence="10" type="primary">klf1</name>
    <name evidence="10" type="ORF">Hypma_016551</name>
</gene>
<evidence type="ECO:0000313" key="10">
    <source>
        <dbReference type="EMBL" id="RDB14606.1"/>
    </source>
</evidence>
<dbReference type="Pfam" id="PF00096">
    <property type="entry name" value="zf-C2H2"/>
    <property type="match status" value="2"/>
</dbReference>
<dbReference type="EMBL" id="LUEZ02000096">
    <property type="protein sequence ID" value="RDB14606.1"/>
    <property type="molecule type" value="Genomic_DNA"/>
</dbReference>
<dbReference type="CDD" id="cd12148">
    <property type="entry name" value="fungal_TF_MHR"/>
    <property type="match status" value="1"/>
</dbReference>
<dbReference type="Pfam" id="PF00172">
    <property type="entry name" value="Zn_clus"/>
    <property type="match status" value="1"/>
</dbReference>
<evidence type="ECO:0000313" key="11">
    <source>
        <dbReference type="Proteomes" id="UP000076154"/>
    </source>
</evidence>
<sequence length="785" mass="87161">MDPLYSVLASQLPVDLKANGEVSRMRSHKGNMPSLPQTKYCPLCPAKFTRTTHLNRHLRSHTNERLHRCNICHAEFTRSDLLTRHKRTCGDSVNANRSRRKSCQACAESKVKCNLQYPCSKCSSRGRECIFINDPEASRLKKNAAKRKLSLSTSSTSGSTSPTSASAPASVLPDSMTSSPMDFPSVFPSFNPTTPVSSHSLLPSTAGIYDMPSLVSPGSSSTSSSLSSPRSEFFDNQADISGAFDMTFDTFALDSHLNRAFSSNLFDSFLDHSMSSCTPTQPGSLQDFSWLEGSELYPAFGDDQFTFPQPHGYDDQGFTTDFAAFTSTNSSLNSSPRTSTHQTSVIDPGPSPFYEAPSFAAASQGPTTADFNLYLSLFFSTFCTQVPIVHPATWKMEDKPLILVRAMQACGALFVKTPTAVAFVDETLSSTRDALIQEFAKTSSDPREQNHLILTVVLLQTIGLFHQKADQRISSNVYHGMLVMMIRRTGFITRVGAWTPPDLDDAQSLDSAWREWANYETIKRVLFLAYIHDCCHCMYFSIPPSFQPAEMDMCLPCDNALWDAADAREWYGLVQAPSPYGTGSSRISGFSMKRALGVLNETRFSTVSVSLNPFAHFILIHTILRNLYASHAESPTPDSIPTRTATDEALPGEERDNAFAIQYSLHNWLQMWLNSPESMQVEKSREEPPFICNALPYYWLAQVSLLAIQDGTAIFGGKSSDASTEGRFRLMKKWLDHIRTFLRSGNQIPTHLWDELMKIRTQMSFENAQAGEDHPTGLLAFFPGN</sequence>
<evidence type="ECO:0000259" key="9">
    <source>
        <dbReference type="PROSITE" id="PS50157"/>
    </source>
</evidence>
<dbReference type="InParanoid" id="A0A369J6X1"/>
<keyword evidence="1" id="KW-0479">Metal-binding</keyword>
<dbReference type="Gene3D" id="4.10.240.10">
    <property type="entry name" value="Zn(2)-C6 fungal-type DNA-binding domain"/>
    <property type="match status" value="1"/>
</dbReference>
<proteinExistence type="predicted"/>
<keyword evidence="4" id="KW-0804">Transcription</keyword>
<protein>
    <submittedName>
        <fullName evidence="10">Zinc finger protein klf1</fullName>
    </submittedName>
</protein>
<dbReference type="AlphaFoldDB" id="A0A369J6X1"/>
<dbReference type="SUPFAM" id="SSF57701">
    <property type="entry name" value="Zn2/Cys6 DNA-binding domain"/>
    <property type="match status" value="1"/>
</dbReference>
<dbReference type="InterPro" id="IPR007219">
    <property type="entry name" value="XnlR_reg_dom"/>
</dbReference>
<dbReference type="GO" id="GO:0000981">
    <property type="term" value="F:DNA-binding transcription factor activity, RNA polymerase II-specific"/>
    <property type="evidence" value="ECO:0007669"/>
    <property type="project" value="InterPro"/>
</dbReference>
<dbReference type="SUPFAM" id="SSF57667">
    <property type="entry name" value="beta-beta-alpha zinc fingers"/>
    <property type="match status" value="1"/>
</dbReference>
<evidence type="ECO:0000256" key="2">
    <source>
        <dbReference type="ARBA" id="ARBA00022833"/>
    </source>
</evidence>
<evidence type="ECO:0000256" key="7">
    <source>
        <dbReference type="SAM" id="MobiDB-lite"/>
    </source>
</evidence>
<dbReference type="Pfam" id="PF04082">
    <property type="entry name" value="Fungal_trans"/>
    <property type="match status" value="1"/>
</dbReference>
<dbReference type="SMART" id="SM00355">
    <property type="entry name" value="ZnF_C2H2"/>
    <property type="match status" value="2"/>
</dbReference>
<dbReference type="PROSITE" id="PS00028">
    <property type="entry name" value="ZINC_FINGER_C2H2_1"/>
    <property type="match status" value="1"/>
</dbReference>
<keyword evidence="2" id="KW-0862">Zinc</keyword>
<comment type="caution">
    <text evidence="10">The sequence shown here is derived from an EMBL/GenBank/DDBJ whole genome shotgun (WGS) entry which is preliminary data.</text>
</comment>
<evidence type="ECO:0000256" key="1">
    <source>
        <dbReference type="ARBA" id="ARBA00022723"/>
    </source>
</evidence>
<evidence type="ECO:0000256" key="4">
    <source>
        <dbReference type="ARBA" id="ARBA00023163"/>
    </source>
</evidence>
<dbReference type="GO" id="GO:0006351">
    <property type="term" value="P:DNA-templated transcription"/>
    <property type="evidence" value="ECO:0007669"/>
    <property type="project" value="InterPro"/>
</dbReference>
<dbReference type="OrthoDB" id="1405595at2759"/>
<keyword evidence="6" id="KW-0863">Zinc-finger</keyword>
<dbReference type="GO" id="GO:0003677">
    <property type="term" value="F:DNA binding"/>
    <property type="evidence" value="ECO:0007669"/>
    <property type="project" value="InterPro"/>
</dbReference>
<dbReference type="Proteomes" id="UP000076154">
    <property type="component" value="Unassembled WGS sequence"/>
</dbReference>
<dbReference type="InterPro" id="IPR036236">
    <property type="entry name" value="Znf_C2H2_sf"/>
</dbReference>
<dbReference type="PANTHER" id="PTHR47660">
    <property type="entry name" value="TRANSCRIPTION FACTOR WITH C2H2 AND ZN(2)-CYS(6) DNA BINDING DOMAIN (EUROFUNG)-RELATED-RELATED"/>
    <property type="match status" value="1"/>
</dbReference>
<name>A0A369J6X1_HYPMA</name>
<dbReference type="InterPro" id="IPR013087">
    <property type="entry name" value="Znf_C2H2_type"/>
</dbReference>
<dbReference type="InterPro" id="IPR036864">
    <property type="entry name" value="Zn2-C6_fun-type_DNA-bd_sf"/>
</dbReference>
<accession>A0A369J6X1</accession>
<keyword evidence="3" id="KW-0805">Transcription regulation</keyword>